<dbReference type="InterPro" id="IPR047654">
    <property type="entry name" value="IS1634_transpos"/>
</dbReference>
<evidence type="ECO:0000313" key="2">
    <source>
        <dbReference type="EMBL" id="GAF74338.1"/>
    </source>
</evidence>
<evidence type="ECO:0000259" key="1">
    <source>
        <dbReference type="Pfam" id="PF01609"/>
    </source>
</evidence>
<dbReference type="GO" id="GO:0003677">
    <property type="term" value="F:DNA binding"/>
    <property type="evidence" value="ECO:0007669"/>
    <property type="project" value="InterPro"/>
</dbReference>
<organism evidence="2">
    <name type="scientific">marine sediment metagenome</name>
    <dbReference type="NCBI Taxonomy" id="412755"/>
    <lineage>
        <taxon>unclassified sequences</taxon>
        <taxon>metagenomes</taxon>
        <taxon>ecological metagenomes</taxon>
    </lineage>
</organism>
<dbReference type="GO" id="GO:0006313">
    <property type="term" value="P:DNA transposition"/>
    <property type="evidence" value="ECO:0007669"/>
    <property type="project" value="InterPro"/>
</dbReference>
<feature type="domain" description="Transposase IS4-like" evidence="1">
    <location>
        <begin position="2"/>
        <end position="250"/>
    </location>
</feature>
<name>X0RZX9_9ZZZZ</name>
<dbReference type="PANTHER" id="PTHR34614:SF2">
    <property type="entry name" value="TRANSPOSASE IS4-LIKE DOMAIN-CONTAINING PROTEIN"/>
    <property type="match status" value="1"/>
</dbReference>
<sequence>HVFPGNTADKSTLQKVVADLDRRFGLRRVIVVSDRGLVSEQNLDFLSGQRFGYLLGVPGRRSDEAADVLKALADSQWQQVDQGNRVQEIRLSGKKTRYFVIDSAERRCYEESMRQRSMQRAKEQLQKVVAAVRSGRLKDPAKIGARARGALSRNHGHRYYSWEVTGPGQFNFYEDQEKLAAEMLHEGKYILKSNDRHLTAIEAVACYKELNTVEQGFRDLKDVIDMRPIYHKSDERIEAHIFVASLALFLKRT</sequence>
<gene>
    <name evidence="2" type="ORF">S01H1_03088</name>
</gene>
<dbReference type="AlphaFoldDB" id="X0RZX9"/>
<dbReference type="PANTHER" id="PTHR34614">
    <property type="match status" value="1"/>
</dbReference>
<dbReference type="Pfam" id="PF01609">
    <property type="entry name" value="DDE_Tnp_1"/>
    <property type="match status" value="1"/>
</dbReference>
<comment type="caution">
    <text evidence="2">The sequence shown here is derived from an EMBL/GenBank/DDBJ whole genome shotgun (WGS) entry which is preliminary data.</text>
</comment>
<dbReference type="InterPro" id="IPR002559">
    <property type="entry name" value="Transposase_11"/>
</dbReference>
<accession>X0RZX9</accession>
<proteinExistence type="predicted"/>
<feature type="non-terminal residue" evidence="2">
    <location>
        <position position="253"/>
    </location>
</feature>
<dbReference type="SUPFAM" id="SSF53098">
    <property type="entry name" value="Ribonuclease H-like"/>
    <property type="match status" value="1"/>
</dbReference>
<reference evidence="2" key="1">
    <citation type="journal article" date="2014" name="Front. Microbiol.">
        <title>High frequency of phylogenetically diverse reductive dehalogenase-homologous genes in deep subseafloor sedimentary metagenomes.</title>
        <authorList>
            <person name="Kawai M."/>
            <person name="Futagami T."/>
            <person name="Toyoda A."/>
            <person name="Takaki Y."/>
            <person name="Nishi S."/>
            <person name="Hori S."/>
            <person name="Arai W."/>
            <person name="Tsubouchi T."/>
            <person name="Morono Y."/>
            <person name="Uchiyama I."/>
            <person name="Ito T."/>
            <person name="Fujiyama A."/>
            <person name="Inagaki F."/>
            <person name="Takami H."/>
        </authorList>
    </citation>
    <scope>NUCLEOTIDE SEQUENCE</scope>
    <source>
        <strain evidence="2">Expedition CK06-06</strain>
    </source>
</reference>
<dbReference type="EMBL" id="BARS01001631">
    <property type="protein sequence ID" value="GAF74338.1"/>
    <property type="molecule type" value="Genomic_DNA"/>
</dbReference>
<protein>
    <recommendedName>
        <fullName evidence="1">Transposase IS4-like domain-containing protein</fullName>
    </recommendedName>
</protein>
<dbReference type="InterPro" id="IPR012337">
    <property type="entry name" value="RNaseH-like_sf"/>
</dbReference>
<feature type="non-terminal residue" evidence="2">
    <location>
        <position position="1"/>
    </location>
</feature>
<dbReference type="NCBIfam" id="NF033559">
    <property type="entry name" value="transpos_IS1634"/>
    <property type="match status" value="1"/>
</dbReference>
<dbReference type="GO" id="GO:0004803">
    <property type="term" value="F:transposase activity"/>
    <property type="evidence" value="ECO:0007669"/>
    <property type="project" value="InterPro"/>
</dbReference>